<sequence length="72" mass="7753">MIAHLQRVAEKIGAGGTGVLAPVTSVFFMRAPLVIFSRFTTSLVIPTCRIHPLLDASVLSGKLFNGPERSCR</sequence>
<dbReference type="EMBL" id="KN834933">
    <property type="protein sequence ID" value="KIK50070.1"/>
    <property type="molecule type" value="Genomic_DNA"/>
</dbReference>
<name>A0A0D0AIV7_9AGAR</name>
<gene>
    <name evidence="1" type="ORF">GYMLUDRAFT_494875</name>
</gene>
<feature type="non-terminal residue" evidence="1">
    <location>
        <position position="1"/>
    </location>
</feature>
<reference evidence="1 2" key="1">
    <citation type="submission" date="2014-04" db="EMBL/GenBank/DDBJ databases">
        <title>Evolutionary Origins and Diversification of the Mycorrhizal Mutualists.</title>
        <authorList>
            <consortium name="DOE Joint Genome Institute"/>
            <consortium name="Mycorrhizal Genomics Consortium"/>
            <person name="Kohler A."/>
            <person name="Kuo A."/>
            <person name="Nagy L.G."/>
            <person name="Floudas D."/>
            <person name="Copeland A."/>
            <person name="Barry K.W."/>
            <person name="Cichocki N."/>
            <person name="Veneault-Fourrey C."/>
            <person name="LaButti K."/>
            <person name="Lindquist E.A."/>
            <person name="Lipzen A."/>
            <person name="Lundell T."/>
            <person name="Morin E."/>
            <person name="Murat C."/>
            <person name="Riley R."/>
            <person name="Ohm R."/>
            <person name="Sun H."/>
            <person name="Tunlid A."/>
            <person name="Henrissat B."/>
            <person name="Grigoriev I.V."/>
            <person name="Hibbett D.S."/>
            <person name="Martin F."/>
        </authorList>
    </citation>
    <scope>NUCLEOTIDE SEQUENCE [LARGE SCALE GENOMIC DNA]</scope>
    <source>
        <strain evidence="1 2">FD-317 M1</strain>
    </source>
</reference>
<evidence type="ECO:0000313" key="1">
    <source>
        <dbReference type="EMBL" id="KIK50070.1"/>
    </source>
</evidence>
<protein>
    <submittedName>
        <fullName evidence="1">Uncharacterized protein</fullName>
    </submittedName>
</protein>
<dbReference type="Proteomes" id="UP000053593">
    <property type="component" value="Unassembled WGS sequence"/>
</dbReference>
<proteinExistence type="predicted"/>
<organism evidence="1 2">
    <name type="scientific">Collybiopsis luxurians FD-317 M1</name>
    <dbReference type="NCBI Taxonomy" id="944289"/>
    <lineage>
        <taxon>Eukaryota</taxon>
        <taxon>Fungi</taxon>
        <taxon>Dikarya</taxon>
        <taxon>Basidiomycota</taxon>
        <taxon>Agaricomycotina</taxon>
        <taxon>Agaricomycetes</taxon>
        <taxon>Agaricomycetidae</taxon>
        <taxon>Agaricales</taxon>
        <taxon>Marasmiineae</taxon>
        <taxon>Omphalotaceae</taxon>
        <taxon>Collybiopsis</taxon>
        <taxon>Collybiopsis luxurians</taxon>
    </lineage>
</organism>
<keyword evidence="2" id="KW-1185">Reference proteome</keyword>
<accession>A0A0D0AIV7</accession>
<evidence type="ECO:0000313" key="2">
    <source>
        <dbReference type="Proteomes" id="UP000053593"/>
    </source>
</evidence>
<dbReference type="AlphaFoldDB" id="A0A0D0AIV7"/>
<dbReference type="HOGENOM" id="CLU_2722493_0_0_1"/>